<feature type="binding site" evidence="7">
    <location>
        <position position="13"/>
    </location>
    <ligand>
        <name>ADP</name>
        <dbReference type="ChEBI" id="CHEBI:456216"/>
    </ligand>
</feature>
<dbReference type="eggNOG" id="KOG3062">
    <property type="taxonomic scope" value="Eukaryota"/>
</dbReference>
<dbReference type="InterPro" id="IPR027417">
    <property type="entry name" value="P-loop_NTPase"/>
</dbReference>
<evidence type="ECO:0000313" key="6">
    <source>
        <dbReference type="Proteomes" id="UP000008066"/>
    </source>
</evidence>
<dbReference type="AlphaFoldDB" id="G0SHI1"/>
<dbReference type="GO" id="GO:0046872">
    <property type="term" value="F:metal ion binding"/>
    <property type="evidence" value="ECO:0007669"/>
    <property type="project" value="UniProtKB-KW"/>
</dbReference>
<dbReference type="KEGG" id="cthr:CTHT_0070100"/>
<keyword evidence="2" id="KW-0067">ATP-binding</keyword>
<evidence type="ECO:0000256" key="1">
    <source>
        <dbReference type="ARBA" id="ARBA00022741"/>
    </source>
</evidence>
<evidence type="ECO:0000313" key="5">
    <source>
        <dbReference type="EMBL" id="EGS17670.1"/>
    </source>
</evidence>
<dbReference type="SUPFAM" id="SSF52540">
    <property type="entry name" value="P-loop containing nucleoside triphosphate hydrolases"/>
    <property type="match status" value="1"/>
</dbReference>
<feature type="region of interest" description="Disordered" evidence="4">
    <location>
        <begin position="25"/>
        <end position="68"/>
    </location>
</feature>
<reference evidence="7" key="2">
    <citation type="journal article" date="2019" name="Nucleic Acids Res.">
        <title>Kti12, a PSTK-like tRNA dependent ATPase essential for tRNA modification by Elongator.</title>
        <authorList>
            <person name="Krutyholowa R."/>
            <person name="Hammermeister A."/>
            <person name="Zabel R."/>
            <person name="Abdel-Fattah W."/>
            <person name="Reinhardt-Tews A."/>
            <person name="Helm M."/>
            <person name="Stark M.J.R."/>
            <person name="Breunig K.D."/>
            <person name="Schaffrath R."/>
            <person name="Glatt S."/>
        </authorList>
    </citation>
    <scope>X-RAY CRYSTALLOGRAPHY (2.41 ANGSTROMS) OF 2-254 IN COMPLEX WITH ADP AND MG(2+)</scope>
</reference>
<evidence type="ECO:0000256" key="2">
    <source>
        <dbReference type="ARBA" id="ARBA00022840"/>
    </source>
</evidence>
<dbReference type="OrthoDB" id="9972657at2759"/>
<keyword evidence="7" id="KW-0479">Metal-binding</keyword>
<feature type="binding site" evidence="7">
    <location>
        <position position="171"/>
    </location>
    <ligand>
        <name>ADP</name>
        <dbReference type="ChEBI" id="CHEBI:456216"/>
    </ligand>
</feature>
<dbReference type="Pfam" id="PF08433">
    <property type="entry name" value="KTI12"/>
    <property type="match status" value="1"/>
</dbReference>
<dbReference type="Gene3D" id="3.40.50.300">
    <property type="entry name" value="P-loop containing nucleotide triphosphate hydrolases"/>
    <property type="match status" value="1"/>
</dbReference>
<evidence type="ECO:0000256" key="4">
    <source>
        <dbReference type="SAM" id="MobiDB-lite"/>
    </source>
</evidence>
<sequence>MPLIVVTGLPSSGKTTRARQLYAYLEERIASQPKSQMPSQPQPQHPPQSQPPSQSQTSPIPPPLSSTPQYRLHYISDATLSISRSVYDLSPEKLPAHVRSANASEKDARAALYAAVKRVLGPKDIVILDSLNYIKGWRYQLYCEAKNARTPSCVLQVGGGVEKAREVNERRLERRERKLKEQGEKKEGEEKKEAAESDEEPYERSNWENLVFRYEEPNPMTRWDSPLFLLAWDDDEAQTRQVFDKIWDAIAGEGRKPIKPNQSTVQRDKDPGGDYLYVLERETQDIVKKILERQGDEGGGTVVLPRINGGGANGEGEGELVVQLPNKKVGLPQLQRYRRAFVALNRGGIGLELVGKLAAGRIRESFVGYLNDAFEKDG</sequence>
<name>G0SHI1_CHATD</name>
<feature type="binding site" evidence="7">
    <location>
        <position position="11"/>
    </location>
    <ligand>
        <name>ADP</name>
        <dbReference type="ChEBI" id="CHEBI:456216"/>
    </ligand>
</feature>
<proteinExistence type="evidence at protein level"/>
<dbReference type="PANTHER" id="PTHR12435">
    <property type="match status" value="1"/>
</dbReference>
<feature type="binding site" evidence="7">
    <location>
        <position position="16"/>
    </location>
    <ligand>
        <name>ADP</name>
        <dbReference type="ChEBI" id="CHEBI:456216"/>
    </ligand>
</feature>
<dbReference type="RefSeq" id="XP_006697288.1">
    <property type="nucleotide sequence ID" value="XM_006697225.1"/>
</dbReference>
<evidence type="ECO:0000256" key="3">
    <source>
        <dbReference type="ARBA" id="ARBA00025768"/>
    </source>
</evidence>
<keyword evidence="6" id="KW-1185">Reference proteome</keyword>
<evidence type="ECO:0007829" key="7">
    <source>
        <dbReference type="PDB" id="6QP0"/>
    </source>
</evidence>
<feature type="compositionally biased region" description="Basic and acidic residues" evidence="4">
    <location>
        <begin position="174"/>
        <end position="195"/>
    </location>
</feature>
<feature type="binding site" evidence="7">
    <location>
        <position position="232"/>
    </location>
    <ligand>
        <name>ADP</name>
        <dbReference type="ChEBI" id="CHEBI:456216"/>
    </ligand>
</feature>
<dbReference type="Proteomes" id="UP000008066">
    <property type="component" value="Unassembled WGS sequence"/>
</dbReference>
<dbReference type="GeneID" id="18261048"/>
<comment type="similarity">
    <text evidence="3">Belongs to the KTI12 family.</text>
</comment>
<feature type="binding site" evidence="7">
    <location>
        <position position="15"/>
    </location>
    <ligand>
        <name>Mg(2+)</name>
        <dbReference type="ChEBI" id="CHEBI:18420"/>
    </ligand>
</feature>
<feature type="region of interest" description="Disordered" evidence="4">
    <location>
        <begin position="174"/>
        <end position="201"/>
    </location>
</feature>
<dbReference type="OMA" id="THSRWDK"/>
<dbReference type="PDBsum" id="6QP0"/>
<dbReference type="SMR" id="G0SHI1"/>
<dbReference type="GO" id="GO:0005524">
    <property type="term" value="F:ATP binding"/>
    <property type="evidence" value="ECO:0007669"/>
    <property type="project" value="UniProtKB-KW"/>
</dbReference>
<feature type="binding site" evidence="7">
    <location>
        <position position="14"/>
    </location>
    <ligand>
        <name>ADP</name>
        <dbReference type="ChEBI" id="CHEBI:456216"/>
    </ligand>
</feature>
<gene>
    <name evidence="5" type="ORF">CTHT_0070100</name>
</gene>
<reference evidence="5 6" key="1">
    <citation type="journal article" date="2011" name="Cell">
        <title>Insight into structure and assembly of the nuclear pore complex by utilizing the genome of a eukaryotic thermophile.</title>
        <authorList>
            <person name="Amlacher S."/>
            <person name="Sarges P."/>
            <person name="Flemming D."/>
            <person name="van Noort V."/>
            <person name="Kunze R."/>
            <person name="Devos D.P."/>
            <person name="Arumugam M."/>
            <person name="Bork P."/>
            <person name="Hurt E."/>
        </authorList>
    </citation>
    <scope>NUCLEOTIDE SEQUENCE [LARGE SCALE GENOMIC DNA]</scope>
    <source>
        <strain evidence="6">DSM 1495 / CBS 144.50 / IMI 039719</strain>
    </source>
</reference>
<organism evidence="6">
    <name type="scientific">Chaetomium thermophilum (strain DSM 1495 / CBS 144.50 / IMI 039719)</name>
    <name type="common">Thermochaetoides thermophila</name>
    <dbReference type="NCBI Taxonomy" id="759272"/>
    <lineage>
        <taxon>Eukaryota</taxon>
        <taxon>Fungi</taxon>
        <taxon>Dikarya</taxon>
        <taxon>Ascomycota</taxon>
        <taxon>Pezizomycotina</taxon>
        <taxon>Sordariomycetes</taxon>
        <taxon>Sordariomycetidae</taxon>
        <taxon>Sordariales</taxon>
        <taxon>Chaetomiaceae</taxon>
        <taxon>Thermochaetoides</taxon>
    </lineage>
</organism>
<feature type="compositionally biased region" description="Pro residues" evidence="4">
    <location>
        <begin position="40"/>
        <end position="50"/>
    </location>
</feature>
<dbReference type="PDB" id="6QP0">
    <property type="method" value="X-ray"/>
    <property type="resolution" value="2.41 A"/>
    <property type="chains" value="A=2-254"/>
</dbReference>
<keyword evidence="7" id="KW-0002">3D-structure</keyword>
<feature type="binding site" evidence="7">
    <location>
        <position position="129"/>
    </location>
    <ligand>
        <name>Mg(2+)</name>
        <dbReference type="ChEBI" id="CHEBI:18420"/>
    </ligand>
</feature>
<dbReference type="STRING" id="759272.G0SHI1"/>
<dbReference type="InterPro" id="IPR013641">
    <property type="entry name" value="KTI12/PSTK"/>
</dbReference>
<protein>
    <submittedName>
        <fullName evidence="5">Putative chromatin binding protein</fullName>
    </submittedName>
</protein>
<keyword evidence="1 7" id="KW-0547">Nucleotide-binding</keyword>
<dbReference type="HOGENOM" id="CLU_027147_2_0_1"/>
<dbReference type="EMBL" id="GL988047">
    <property type="protein sequence ID" value="EGS17670.1"/>
    <property type="molecule type" value="Genomic_DNA"/>
</dbReference>
<feature type="binding site" evidence="7">
    <location>
        <position position="15"/>
    </location>
    <ligand>
        <name>ADP</name>
        <dbReference type="ChEBI" id="CHEBI:456216"/>
    </ligand>
</feature>
<accession>G0SHI1</accession>